<dbReference type="GO" id="GO:0008270">
    <property type="term" value="F:zinc ion binding"/>
    <property type="evidence" value="ECO:0007669"/>
    <property type="project" value="InterPro"/>
</dbReference>
<reference evidence="2" key="1">
    <citation type="journal article" date="2020" name="New Phytol.">
        <title>Comparative genomics reveals dynamic genome evolution in host specialist ectomycorrhizal fungi.</title>
        <authorList>
            <person name="Lofgren L.A."/>
            <person name="Nguyen N.H."/>
            <person name="Vilgalys R."/>
            <person name="Ruytinx J."/>
            <person name="Liao H.L."/>
            <person name="Branco S."/>
            <person name="Kuo A."/>
            <person name="LaButti K."/>
            <person name="Lipzen A."/>
            <person name="Andreopoulos W."/>
            <person name="Pangilinan J."/>
            <person name="Riley R."/>
            <person name="Hundley H."/>
            <person name="Na H."/>
            <person name="Barry K."/>
            <person name="Grigoriev I.V."/>
            <person name="Stajich J.E."/>
            <person name="Kennedy P.G."/>
        </authorList>
    </citation>
    <scope>NUCLEOTIDE SEQUENCE</scope>
    <source>
        <strain evidence="2">S12</strain>
    </source>
</reference>
<proteinExistence type="predicted"/>
<sequence length="132" mass="14947">QRTAHAILTFNTKESANQAIRFGLSVAGKKVYARKLITEPSRCLKCHSFDGSHMAKDCPQEEDTCGTCGGSHRTSTCTIKDQSNFYCVNCNVQGHATWSRDCPTFNAKWNTHKNRNAESTYRYYLTDDPLTW</sequence>
<dbReference type="InterPro" id="IPR001878">
    <property type="entry name" value="Znf_CCHC"/>
</dbReference>
<name>A0A9P7AFV5_9AGAM</name>
<dbReference type="OrthoDB" id="2800503at2759"/>
<organism evidence="2 3">
    <name type="scientific">Suillus plorans</name>
    <dbReference type="NCBI Taxonomy" id="116603"/>
    <lineage>
        <taxon>Eukaryota</taxon>
        <taxon>Fungi</taxon>
        <taxon>Dikarya</taxon>
        <taxon>Basidiomycota</taxon>
        <taxon>Agaricomycotina</taxon>
        <taxon>Agaricomycetes</taxon>
        <taxon>Agaricomycetidae</taxon>
        <taxon>Boletales</taxon>
        <taxon>Suillineae</taxon>
        <taxon>Suillaceae</taxon>
        <taxon>Suillus</taxon>
    </lineage>
</organism>
<comment type="caution">
    <text evidence="2">The sequence shown here is derived from an EMBL/GenBank/DDBJ whole genome shotgun (WGS) entry which is preliminary data.</text>
</comment>
<dbReference type="AlphaFoldDB" id="A0A9P7AFV5"/>
<dbReference type="GO" id="GO:0003676">
    <property type="term" value="F:nucleic acid binding"/>
    <property type="evidence" value="ECO:0007669"/>
    <property type="project" value="InterPro"/>
</dbReference>
<accession>A0A9P7AFV5</accession>
<feature type="non-terminal residue" evidence="2">
    <location>
        <position position="132"/>
    </location>
</feature>
<evidence type="ECO:0000313" key="2">
    <source>
        <dbReference type="EMBL" id="KAG1787597.1"/>
    </source>
</evidence>
<keyword evidence="3" id="KW-1185">Reference proteome</keyword>
<dbReference type="Proteomes" id="UP000719766">
    <property type="component" value="Unassembled WGS sequence"/>
</dbReference>
<feature type="non-terminal residue" evidence="2">
    <location>
        <position position="1"/>
    </location>
</feature>
<evidence type="ECO:0000313" key="3">
    <source>
        <dbReference type="Proteomes" id="UP000719766"/>
    </source>
</evidence>
<gene>
    <name evidence="2" type="ORF">HD556DRAFT_1217537</name>
</gene>
<protein>
    <recommendedName>
        <fullName evidence="1">CCHC-type domain-containing protein</fullName>
    </recommendedName>
</protein>
<dbReference type="GeneID" id="64590485"/>
<dbReference type="RefSeq" id="XP_041154928.1">
    <property type="nucleotide sequence ID" value="XM_041296721.1"/>
</dbReference>
<feature type="domain" description="CCHC-type" evidence="1">
    <location>
        <begin position="42"/>
        <end position="60"/>
    </location>
</feature>
<dbReference type="EMBL" id="JABBWE010000077">
    <property type="protein sequence ID" value="KAG1787597.1"/>
    <property type="molecule type" value="Genomic_DNA"/>
</dbReference>
<feature type="domain" description="CCHC-type" evidence="1">
    <location>
        <begin position="86"/>
        <end position="104"/>
    </location>
</feature>
<evidence type="ECO:0000259" key="1">
    <source>
        <dbReference type="SMART" id="SM00343"/>
    </source>
</evidence>
<dbReference type="SMART" id="SM00343">
    <property type="entry name" value="ZnF_C2HC"/>
    <property type="match status" value="2"/>
</dbReference>